<keyword evidence="5" id="KW-0472">Membrane</keyword>
<keyword evidence="4" id="KW-1133">Transmembrane helix</keyword>
<dbReference type="InterPro" id="IPR050401">
    <property type="entry name" value="Cyclic_nucleotide_synthase"/>
</dbReference>
<evidence type="ECO:0000256" key="2">
    <source>
        <dbReference type="ARBA" id="ARBA00022692"/>
    </source>
</evidence>
<comment type="subcellular location">
    <subcellularLocation>
        <location evidence="1">Membrane</location>
    </subcellularLocation>
</comment>
<keyword evidence="6 7" id="KW-0456">Lyase</keyword>
<sequence length="91" mass="9636">VETIGDAYMLASGLPKRNGCQHTKEIANAALDILASIRSFTIPHLPGKKLKIRIGIHTGSVVAGVVGLVMPRYCLFGDTVNTASRMESSGL</sequence>
<evidence type="ECO:0000313" key="9">
    <source>
        <dbReference type="EMBL" id="CAG5121437.1"/>
    </source>
</evidence>
<dbReference type="OrthoDB" id="60033at2759"/>
<evidence type="ECO:0000313" key="10">
    <source>
        <dbReference type="Proteomes" id="UP000678393"/>
    </source>
</evidence>
<dbReference type="EMBL" id="CAJHNH020001088">
    <property type="protein sequence ID" value="CAG5121437.1"/>
    <property type="molecule type" value="Genomic_DNA"/>
</dbReference>
<keyword evidence="10" id="KW-1185">Reference proteome</keyword>
<dbReference type="PROSITE" id="PS00452">
    <property type="entry name" value="GUANYLATE_CYCLASE_1"/>
    <property type="match status" value="1"/>
</dbReference>
<dbReference type="CDD" id="cd07302">
    <property type="entry name" value="CHD"/>
    <property type="match status" value="1"/>
</dbReference>
<dbReference type="GO" id="GO:0001653">
    <property type="term" value="F:peptide receptor activity"/>
    <property type="evidence" value="ECO:0007669"/>
    <property type="project" value="TreeGrafter"/>
</dbReference>
<reference evidence="9" key="1">
    <citation type="submission" date="2021-04" db="EMBL/GenBank/DDBJ databases">
        <authorList>
            <consortium name="Molecular Ecology Group"/>
        </authorList>
    </citation>
    <scope>NUCLEOTIDE SEQUENCE</scope>
</reference>
<dbReference type="GO" id="GO:0007168">
    <property type="term" value="P:receptor guanylyl cyclase signaling pathway"/>
    <property type="evidence" value="ECO:0007669"/>
    <property type="project" value="TreeGrafter"/>
</dbReference>
<dbReference type="SMART" id="SM00044">
    <property type="entry name" value="CYCc"/>
    <property type="match status" value="1"/>
</dbReference>
<dbReference type="SUPFAM" id="SSF55073">
    <property type="entry name" value="Nucleotide cyclase"/>
    <property type="match status" value="1"/>
</dbReference>
<dbReference type="PROSITE" id="PS50125">
    <property type="entry name" value="GUANYLATE_CYCLASE_2"/>
    <property type="match status" value="1"/>
</dbReference>
<dbReference type="Proteomes" id="UP000678393">
    <property type="component" value="Unassembled WGS sequence"/>
</dbReference>
<gene>
    <name evidence="9" type="ORF">CUNI_LOCUS6995</name>
</gene>
<feature type="domain" description="Guanylate cyclase" evidence="8">
    <location>
        <begin position="1"/>
        <end position="87"/>
    </location>
</feature>
<keyword evidence="2" id="KW-0812">Transmembrane</keyword>
<dbReference type="InterPro" id="IPR001054">
    <property type="entry name" value="A/G_cyclase"/>
</dbReference>
<dbReference type="GO" id="GO:0005886">
    <property type="term" value="C:plasma membrane"/>
    <property type="evidence" value="ECO:0007669"/>
    <property type="project" value="TreeGrafter"/>
</dbReference>
<proteinExistence type="inferred from homology"/>
<dbReference type="GO" id="GO:0035556">
    <property type="term" value="P:intracellular signal transduction"/>
    <property type="evidence" value="ECO:0007669"/>
    <property type="project" value="InterPro"/>
</dbReference>
<feature type="non-terminal residue" evidence="9">
    <location>
        <position position="91"/>
    </location>
</feature>
<dbReference type="GO" id="GO:0004383">
    <property type="term" value="F:guanylate cyclase activity"/>
    <property type="evidence" value="ECO:0007669"/>
    <property type="project" value="TreeGrafter"/>
</dbReference>
<dbReference type="Pfam" id="PF00211">
    <property type="entry name" value="Guanylate_cyc"/>
    <property type="match status" value="1"/>
</dbReference>
<evidence type="ECO:0000256" key="6">
    <source>
        <dbReference type="ARBA" id="ARBA00023239"/>
    </source>
</evidence>
<feature type="non-terminal residue" evidence="9">
    <location>
        <position position="1"/>
    </location>
</feature>
<dbReference type="InterPro" id="IPR018297">
    <property type="entry name" value="A/G_cyclase_CS"/>
</dbReference>
<evidence type="ECO:0000259" key="8">
    <source>
        <dbReference type="PROSITE" id="PS50125"/>
    </source>
</evidence>
<evidence type="ECO:0000256" key="1">
    <source>
        <dbReference type="ARBA" id="ARBA00004370"/>
    </source>
</evidence>
<comment type="similarity">
    <text evidence="7">Belongs to the adenylyl cyclase class-4/guanylyl cyclase family.</text>
</comment>
<comment type="caution">
    <text evidence="9">The sequence shown here is derived from an EMBL/GenBank/DDBJ whole genome shotgun (WGS) entry which is preliminary data.</text>
</comment>
<dbReference type="AlphaFoldDB" id="A0A8S3YW72"/>
<name>A0A8S3YW72_9EUPU</name>
<protein>
    <recommendedName>
        <fullName evidence="8">Guanylate cyclase domain-containing protein</fullName>
    </recommendedName>
</protein>
<dbReference type="Gene3D" id="3.30.70.1230">
    <property type="entry name" value="Nucleotide cyclase"/>
    <property type="match status" value="1"/>
</dbReference>
<dbReference type="GO" id="GO:0000166">
    <property type="term" value="F:nucleotide binding"/>
    <property type="evidence" value="ECO:0007669"/>
    <property type="project" value="UniProtKB-KW"/>
</dbReference>
<dbReference type="PANTHER" id="PTHR11920">
    <property type="entry name" value="GUANYLYL CYCLASE"/>
    <property type="match status" value="1"/>
</dbReference>
<evidence type="ECO:0000256" key="7">
    <source>
        <dbReference type="RuleBase" id="RU000405"/>
    </source>
</evidence>
<dbReference type="GO" id="GO:0004016">
    <property type="term" value="F:adenylate cyclase activity"/>
    <property type="evidence" value="ECO:0007669"/>
    <property type="project" value="TreeGrafter"/>
</dbReference>
<evidence type="ECO:0000256" key="4">
    <source>
        <dbReference type="ARBA" id="ARBA00022989"/>
    </source>
</evidence>
<evidence type="ECO:0000256" key="3">
    <source>
        <dbReference type="ARBA" id="ARBA00022741"/>
    </source>
</evidence>
<evidence type="ECO:0000256" key="5">
    <source>
        <dbReference type="ARBA" id="ARBA00023136"/>
    </source>
</evidence>
<keyword evidence="3" id="KW-0547">Nucleotide-binding</keyword>
<dbReference type="PANTHER" id="PTHR11920:SF335">
    <property type="entry name" value="GUANYLATE CYCLASE"/>
    <property type="match status" value="1"/>
</dbReference>
<accession>A0A8S3YW72</accession>
<dbReference type="InterPro" id="IPR029787">
    <property type="entry name" value="Nucleotide_cyclase"/>
</dbReference>
<organism evidence="9 10">
    <name type="scientific">Candidula unifasciata</name>
    <dbReference type="NCBI Taxonomy" id="100452"/>
    <lineage>
        <taxon>Eukaryota</taxon>
        <taxon>Metazoa</taxon>
        <taxon>Spiralia</taxon>
        <taxon>Lophotrochozoa</taxon>
        <taxon>Mollusca</taxon>
        <taxon>Gastropoda</taxon>
        <taxon>Heterobranchia</taxon>
        <taxon>Euthyneura</taxon>
        <taxon>Panpulmonata</taxon>
        <taxon>Eupulmonata</taxon>
        <taxon>Stylommatophora</taxon>
        <taxon>Helicina</taxon>
        <taxon>Helicoidea</taxon>
        <taxon>Geomitridae</taxon>
        <taxon>Candidula</taxon>
    </lineage>
</organism>